<accession>A0ABU5TB93</accession>
<evidence type="ECO:0000313" key="1">
    <source>
        <dbReference type="EMBL" id="MEA5456961.1"/>
    </source>
</evidence>
<comment type="caution">
    <text evidence="1">The sequence shown here is derived from an EMBL/GenBank/DDBJ whole genome shotgun (WGS) entry which is preliminary data.</text>
</comment>
<protein>
    <recommendedName>
        <fullName evidence="3">DUF4913 domain-containing protein</fullName>
    </recommendedName>
</protein>
<dbReference type="Proteomes" id="UP001304769">
    <property type="component" value="Unassembled WGS sequence"/>
</dbReference>
<sequence>MSAPDESPHAPPSAPGAERVPEILNRLGELEELALGLAAELADYPAGGPWHWRELDAAQRAELWAELDDFVAWLQNRILSHSSNPDMWIEPCWYRHPDVVEQLTAVMVAHAAAYRPKSHKPSFAPADWFHRVLWPTMGKIAERDTFTNCRQRDGHHGPEGTRKLTAGSAEFDDFLRDQLEGPGTDA</sequence>
<gene>
    <name evidence="1" type="ORF">SPF06_19740</name>
</gene>
<organism evidence="1 2">
    <name type="scientific">Sinomonas terricola</name>
    <dbReference type="NCBI Taxonomy" id="3110330"/>
    <lineage>
        <taxon>Bacteria</taxon>
        <taxon>Bacillati</taxon>
        <taxon>Actinomycetota</taxon>
        <taxon>Actinomycetes</taxon>
        <taxon>Micrococcales</taxon>
        <taxon>Micrococcaceae</taxon>
        <taxon>Sinomonas</taxon>
    </lineage>
</organism>
<evidence type="ECO:0000313" key="2">
    <source>
        <dbReference type="Proteomes" id="UP001304769"/>
    </source>
</evidence>
<keyword evidence="2" id="KW-1185">Reference proteome</keyword>
<dbReference type="EMBL" id="JAYGGQ010000019">
    <property type="protein sequence ID" value="MEA5456961.1"/>
    <property type="molecule type" value="Genomic_DNA"/>
</dbReference>
<reference evidence="1 2" key="1">
    <citation type="submission" date="2023-12" db="EMBL/GenBank/DDBJ databases">
        <title>Sinomonas terricola sp. nov, isolated from litchi orchard soil in Guangdong, PR China.</title>
        <authorList>
            <person name="Jiaxin W."/>
            <person name="Yang Z."/>
            <person name="Honghui Z."/>
        </authorList>
    </citation>
    <scope>NUCLEOTIDE SEQUENCE [LARGE SCALE GENOMIC DNA]</scope>
    <source>
        <strain evidence="1 2">JGH33</strain>
    </source>
</reference>
<name>A0ABU5TB93_9MICC</name>
<dbReference type="RefSeq" id="WP_323280872.1">
    <property type="nucleotide sequence ID" value="NZ_JAYGGQ010000019.1"/>
</dbReference>
<proteinExistence type="predicted"/>
<evidence type="ECO:0008006" key="3">
    <source>
        <dbReference type="Google" id="ProtNLM"/>
    </source>
</evidence>